<keyword evidence="8" id="KW-0408">Iron</keyword>
<keyword evidence="5" id="KW-0410">Iron transport</keyword>
<dbReference type="GO" id="GO:0009279">
    <property type="term" value="C:cell outer membrane"/>
    <property type="evidence" value="ECO:0007669"/>
    <property type="project" value="UniProtKB-SubCell"/>
</dbReference>
<keyword evidence="6 14" id="KW-0812">Transmembrane</keyword>
<evidence type="ECO:0000256" key="16">
    <source>
        <dbReference type="SAM" id="SignalP"/>
    </source>
</evidence>
<evidence type="ECO:0000256" key="11">
    <source>
        <dbReference type="ARBA" id="ARBA00023136"/>
    </source>
</evidence>
<keyword evidence="11 14" id="KW-0472">Membrane</keyword>
<organism evidence="19 20">
    <name type="scientific">Aquariibacter lacus</name>
    <dbReference type="NCBI Taxonomy" id="2801332"/>
    <lineage>
        <taxon>Bacteria</taxon>
        <taxon>Pseudomonadati</taxon>
        <taxon>Pseudomonadota</taxon>
        <taxon>Betaproteobacteria</taxon>
        <taxon>Burkholderiales</taxon>
        <taxon>Sphaerotilaceae</taxon>
        <taxon>Aquariibacter</taxon>
    </lineage>
</organism>
<dbReference type="PANTHER" id="PTHR32552:SF68">
    <property type="entry name" value="FERRICHROME OUTER MEMBRANE TRANSPORTER_PHAGE RECEPTOR"/>
    <property type="match status" value="1"/>
</dbReference>
<evidence type="ECO:0000313" key="20">
    <source>
        <dbReference type="Proteomes" id="UP000643207"/>
    </source>
</evidence>
<dbReference type="Pfam" id="PF07715">
    <property type="entry name" value="Plug"/>
    <property type="match status" value="1"/>
</dbReference>
<dbReference type="Gene3D" id="2.170.130.10">
    <property type="entry name" value="TonB-dependent receptor, plug domain"/>
    <property type="match status" value="1"/>
</dbReference>
<evidence type="ECO:0000256" key="9">
    <source>
        <dbReference type="ARBA" id="ARBA00023065"/>
    </source>
</evidence>
<evidence type="ECO:0000259" key="18">
    <source>
        <dbReference type="Pfam" id="PF07715"/>
    </source>
</evidence>
<dbReference type="NCBIfam" id="TIGR01783">
    <property type="entry name" value="TonB-siderophor"/>
    <property type="match status" value="1"/>
</dbReference>
<dbReference type="InterPro" id="IPR010105">
    <property type="entry name" value="TonB_sidphr_rcpt"/>
</dbReference>
<name>A0A9X0XG98_9BURK</name>
<dbReference type="Proteomes" id="UP000643207">
    <property type="component" value="Unassembled WGS sequence"/>
</dbReference>
<dbReference type="InterPro" id="IPR039426">
    <property type="entry name" value="TonB-dep_rcpt-like"/>
</dbReference>
<protein>
    <submittedName>
        <fullName evidence="19">TonB-dependent siderophore receptor</fullName>
    </submittedName>
</protein>
<evidence type="ECO:0000256" key="15">
    <source>
        <dbReference type="RuleBase" id="RU003357"/>
    </source>
</evidence>
<evidence type="ECO:0000256" key="3">
    <source>
        <dbReference type="ARBA" id="ARBA00022448"/>
    </source>
</evidence>
<keyword evidence="12 19" id="KW-0675">Receptor</keyword>
<dbReference type="RefSeq" id="WP_201827072.1">
    <property type="nucleotide sequence ID" value="NZ_JAERRA010000002.1"/>
</dbReference>
<keyword evidence="7 16" id="KW-0732">Signal</keyword>
<evidence type="ECO:0000256" key="2">
    <source>
        <dbReference type="ARBA" id="ARBA00009810"/>
    </source>
</evidence>
<dbReference type="InterPro" id="IPR037066">
    <property type="entry name" value="Plug_dom_sf"/>
</dbReference>
<comment type="subcellular location">
    <subcellularLocation>
        <location evidence="1 14">Cell outer membrane</location>
        <topology evidence="1 14">Multi-pass membrane protein</topology>
    </subcellularLocation>
</comment>
<evidence type="ECO:0000256" key="8">
    <source>
        <dbReference type="ARBA" id="ARBA00023004"/>
    </source>
</evidence>
<evidence type="ECO:0000256" key="10">
    <source>
        <dbReference type="ARBA" id="ARBA00023077"/>
    </source>
</evidence>
<proteinExistence type="inferred from homology"/>
<dbReference type="InterPro" id="IPR036942">
    <property type="entry name" value="Beta-barrel_TonB_sf"/>
</dbReference>
<evidence type="ECO:0000256" key="6">
    <source>
        <dbReference type="ARBA" id="ARBA00022692"/>
    </source>
</evidence>
<evidence type="ECO:0000256" key="7">
    <source>
        <dbReference type="ARBA" id="ARBA00022729"/>
    </source>
</evidence>
<comment type="similarity">
    <text evidence="2 14 15">Belongs to the TonB-dependent receptor family.</text>
</comment>
<feature type="domain" description="TonB-dependent receptor-like beta-barrel" evidence="17">
    <location>
        <begin position="242"/>
        <end position="690"/>
    </location>
</feature>
<evidence type="ECO:0000313" key="19">
    <source>
        <dbReference type="EMBL" id="MBL0720548.1"/>
    </source>
</evidence>
<dbReference type="CDD" id="cd01347">
    <property type="entry name" value="ligand_gated_channel"/>
    <property type="match status" value="1"/>
</dbReference>
<dbReference type="GO" id="GO:0015891">
    <property type="term" value="P:siderophore transport"/>
    <property type="evidence" value="ECO:0007669"/>
    <property type="project" value="InterPro"/>
</dbReference>
<dbReference type="PANTHER" id="PTHR32552">
    <property type="entry name" value="FERRICHROME IRON RECEPTOR-RELATED"/>
    <property type="match status" value="1"/>
</dbReference>
<comment type="caution">
    <text evidence="19">The sequence shown here is derived from an EMBL/GenBank/DDBJ whole genome shotgun (WGS) entry which is preliminary data.</text>
</comment>
<dbReference type="AlphaFoldDB" id="A0A9X0XG98"/>
<dbReference type="GO" id="GO:0038023">
    <property type="term" value="F:signaling receptor activity"/>
    <property type="evidence" value="ECO:0007669"/>
    <property type="project" value="InterPro"/>
</dbReference>
<evidence type="ECO:0000256" key="14">
    <source>
        <dbReference type="PROSITE-ProRule" id="PRU01360"/>
    </source>
</evidence>
<feature type="chain" id="PRO_5040790925" evidence="16">
    <location>
        <begin position="30"/>
        <end position="723"/>
    </location>
</feature>
<dbReference type="PROSITE" id="PS52016">
    <property type="entry name" value="TONB_DEPENDENT_REC_3"/>
    <property type="match status" value="1"/>
</dbReference>
<feature type="signal peptide" evidence="16">
    <location>
        <begin position="1"/>
        <end position="29"/>
    </location>
</feature>
<dbReference type="InterPro" id="IPR012910">
    <property type="entry name" value="Plug_dom"/>
</dbReference>
<evidence type="ECO:0000256" key="13">
    <source>
        <dbReference type="ARBA" id="ARBA00023237"/>
    </source>
</evidence>
<accession>A0A9X0XG98</accession>
<keyword evidence="13 14" id="KW-0998">Cell outer membrane</keyword>
<keyword evidence="20" id="KW-1185">Reference proteome</keyword>
<sequence>MKKTKTRTSPPNARRMWPLLALLCGAVQAQDGSPAGGSLPPVRISGEREAYAAEESSGPTGQATRIEEIAQSVSVVPRRLAEDQGARSLSEALVNVSNLRGFDSRDANKNGAFRVRGFDAAVVLDGMAVPGYFATPNMLLGIERIDVVKGPSGTLQGGAQAVGPAGFLGGVVMLDSGVPGSEPRGRVQLGLGSRGETEAGLEIDRPLGADWRLRMVAGQREEGLETDGLDLRHRLIAPTLHWQPDARRRLTLRLRYSESKGQDHAGLPARGTVIGAPYRVDRDTSLAADGLPDTTSDFFLAGLQWQQELSEALQFTLRINRSQATLDQRGSFLFPFGFNPDPATDPLAAAPFGLLAGARLYNRIEADAISPSLRFKVEHGDWRHELSGGLDWSHVRDRGFVRFSAGGGLLGLIDVSNPQPPAWNEADTTGTPDQRNRYITQALWLQDHLRIGQRLSLLGSLRHTRFDIVDRTQSAFGNVENLADLGKTTGRLGLTWAFSPAWSGFAGWGTGVRVPVGAQLADTGKPEESRQAEVGLRLREGGLQASLSIFELSVRNALASDPNNPFQSVQVGEQRSRGVELEMGWTPRAGWQLVGSLGLLDAEVTRDTASSGREGKPIFNVPRRTARLYTSHELGELAGGQTRVGLGVSHQGELPATALDAFRTGALTLWDAQIGWRRGDWRLQLDLRNLFDREGYTPSEYFGGGQVLAVPGRSARLSASLSF</sequence>
<dbReference type="SUPFAM" id="SSF56935">
    <property type="entry name" value="Porins"/>
    <property type="match status" value="1"/>
</dbReference>
<evidence type="ECO:0000256" key="5">
    <source>
        <dbReference type="ARBA" id="ARBA00022496"/>
    </source>
</evidence>
<dbReference type="Gene3D" id="2.40.170.20">
    <property type="entry name" value="TonB-dependent receptor, beta-barrel domain"/>
    <property type="match status" value="1"/>
</dbReference>
<evidence type="ECO:0000256" key="4">
    <source>
        <dbReference type="ARBA" id="ARBA00022452"/>
    </source>
</evidence>
<keyword evidence="10 15" id="KW-0798">TonB box</keyword>
<dbReference type="Pfam" id="PF00593">
    <property type="entry name" value="TonB_dep_Rec_b-barrel"/>
    <property type="match status" value="1"/>
</dbReference>
<reference evidence="19 20" key="1">
    <citation type="submission" date="2021-01" db="EMBL/GenBank/DDBJ databases">
        <title>Piscinibacter sp. Jin2 Genome sequencing and assembly.</title>
        <authorList>
            <person name="Kim I."/>
        </authorList>
    </citation>
    <scope>NUCLEOTIDE SEQUENCE [LARGE SCALE GENOMIC DNA]</scope>
    <source>
        <strain evidence="19 20">Jin2</strain>
    </source>
</reference>
<keyword evidence="4 14" id="KW-1134">Transmembrane beta strand</keyword>
<keyword evidence="9" id="KW-0406">Ion transport</keyword>
<gene>
    <name evidence="19" type="ORF">JI742_11690</name>
</gene>
<dbReference type="EMBL" id="JAERRA010000002">
    <property type="protein sequence ID" value="MBL0720548.1"/>
    <property type="molecule type" value="Genomic_DNA"/>
</dbReference>
<dbReference type="InterPro" id="IPR000531">
    <property type="entry name" value="Beta-barrel_TonB"/>
</dbReference>
<feature type="domain" description="TonB-dependent receptor plug" evidence="18">
    <location>
        <begin position="66"/>
        <end position="161"/>
    </location>
</feature>
<evidence type="ECO:0000256" key="1">
    <source>
        <dbReference type="ARBA" id="ARBA00004571"/>
    </source>
</evidence>
<dbReference type="GO" id="GO:0015344">
    <property type="term" value="F:siderophore uptake transmembrane transporter activity"/>
    <property type="evidence" value="ECO:0007669"/>
    <property type="project" value="TreeGrafter"/>
</dbReference>
<evidence type="ECO:0000259" key="17">
    <source>
        <dbReference type="Pfam" id="PF00593"/>
    </source>
</evidence>
<keyword evidence="3 14" id="KW-0813">Transport</keyword>
<evidence type="ECO:0000256" key="12">
    <source>
        <dbReference type="ARBA" id="ARBA00023170"/>
    </source>
</evidence>